<keyword evidence="7" id="KW-1133">Transmembrane helix</keyword>
<keyword evidence="7" id="KW-0472">Membrane</keyword>
<keyword evidence="7" id="KW-0812">Transmembrane</keyword>
<evidence type="ECO:0000313" key="9">
    <source>
        <dbReference type="EMBL" id="GAA5117455.1"/>
    </source>
</evidence>
<dbReference type="Proteomes" id="UP001500804">
    <property type="component" value="Unassembled WGS sequence"/>
</dbReference>
<evidence type="ECO:0000313" key="10">
    <source>
        <dbReference type="Proteomes" id="UP001500804"/>
    </source>
</evidence>
<evidence type="ECO:0000259" key="8">
    <source>
        <dbReference type="Pfam" id="PF01435"/>
    </source>
</evidence>
<evidence type="ECO:0000256" key="4">
    <source>
        <dbReference type="ARBA" id="ARBA00022833"/>
    </source>
</evidence>
<evidence type="ECO:0000256" key="2">
    <source>
        <dbReference type="ARBA" id="ARBA00022723"/>
    </source>
</evidence>
<evidence type="ECO:0000256" key="6">
    <source>
        <dbReference type="RuleBase" id="RU003983"/>
    </source>
</evidence>
<evidence type="ECO:0000256" key="5">
    <source>
        <dbReference type="ARBA" id="ARBA00023049"/>
    </source>
</evidence>
<comment type="caution">
    <text evidence="9">The sequence shown here is derived from an EMBL/GenBank/DDBJ whole genome shotgun (WGS) entry which is preliminary data.</text>
</comment>
<keyword evidence="1 6" id="KW-0645">Protease</keyword>
<keyword evidence="4 6" id="KW-0862">Zinc</keyword>
<feature type="domain" description="Peptidase M48" evidence="8">
    <location>
        <begin position="133"/>
        <end position="208"/>
    </location>
</feature>
<organism evidence="9 10">
    <name type="scientific">Pseudonocardia adelaidensis</name>
    <dbReference type="NCBI Taxonomy" id="648754"/>
    <lineage>
        <taxon>Bacteria</taxon>
        <taxon>Bacillati</taxon>
        <taxon>Actinomycetota</taxon>
        <taxon>Actinomycetes</taxon>
        <taxon>Pseudonocardiales</taxon>
        <taxon>Pseudonocardiaceae</taxon>
        <taxon>Pseudonocardia</taxon>
    </lineage>
</organism>
<keyword evidence="2" id="KW-0479">Metal-binding</keyword>
<dbReference type="InterPro" id="IPR052173">
    <property type="entry name" value="Beta-lactam_resp_regulator"/>
</dbReference>
<keyword evidence="3 6" id="KW-0378">Hydrolase</keyword>
<keyword evidence="5 6" id="KW-0482">Metalloprotease</keyword>
<evidence type="ECO:0000256" key="1">
    <source>
        <dbReference type="ARBA" id="ARBA00022670"/>
    </source>
</evidence>
<gene>
    <name evidence="9" type="ORF">GCM10023320_19830</name>
</gene>
<keyword evidence="10" id="KW-1185">Reference proteome</keyword>
<dbReference type="CDD" id="cd07326">
    <property type="entry name" value="M56_BlaR1_MecR1_like"/>
    <property type="match status" value="1"/>
</dbReference>
<dbReference type="InterPro" id="IPR001915">
    <property type="entry name" value="Peptidase_M48"/>
</dbReference>
<evidence type="ECO:0000256" key="7">
    <source>
        <dbReference type="SAM" id="Phobius"/>
    </source>
</evidence>
<comment type="cofactor">
    <cofactor evidence="6">
        <name>Zn(2+)</name>
        <dbReference type="ChEBI" id="CHEBI:29105"/>
    </cofactor>
    <text evidence="6">Binds 1 zinc ion per subunit.</text>
</comment>
<protein>
    <submittedName>
        <fullName evidence="9">M56 family metallopeptidase</fullName>
    </submittedName>
</protein>
<feature type="transmembrane region" description="Helical" evidence="7">
    <location>
        <begin position="12"/>
        <end position="29"/>
    </location>
</feature>
<dbReference type="EMBL" id="BAABJO010000006">
    <property type="protein sequence ID" value="GAA5117455.1"/>
    <property type="molecule type" value="Genomic_DNA"/>
</dbReference>
<reference evidence="10" key="1">
    <citation type="journal article" date="2019" name="Int. J. Syst. Evol. Microbiol.">
        <title>The Global Catalogue of Microorganisms (GCM) 10K type strain sequencing project: providing services to taxonomists for standard genome sequencing and annotation.</title>
        <authorList>
            <consortium name="The Broad Institute Genomics Platform"/>
            <consortium name="The Broad Institute Genome Sequencing Center for Infectious Disease"/>
            <person name="Wu L."/>
            <person name="Ma J."/>
        </authorList>
    </citation>
    <scope>NUCLEOTIDE SEQUENCE [LARGE SCALE GENOMIC DNA]</scope>
    <source>
        <strain evidence="10">JCM 18302</strain>
    </source>
</reference>
<dbReference type="PANTHER" id="PTHR34978">
    <property type="entry name" value="POSSIBLE SENSOR-TRANSDUCER PROTEIN BLAR"/>
    <property type="match status" value="1"/>
</dbReference>
<proteinExistence type="inferred from homology"/>
<dbReference type="Pfam" id="PF01435">
    <property type="entry name" value="Peptidase_M48"/>
    <property type="match status" value="1"/>
</dbReference>
<comment type="similarity">
    <text evidence="6">Belongs to the peptidase M48 family.</text>
</comment>
<feature type="transmembrane region" description="Helical" evidence="7">
    <location>
        <begin position="104"/>
        <end position="126"/>
    </location>
</feature>
<feature type="transmembrane region" description="Helical" evidence="7">
    <location>
        <begin position="293"/>
        <end position="312"/>
    </location>
</feature>
<accession>A0ABP9NJ08</accession>
<dbReference type="Gene3D" id="3.30.2010.10">
    <property type="entry name" value="Metalloproteases ('zincins'), catalytic domain"/>
    <property type="match status" value="1"/>
</dbReference>
<name>A0ABP9NJ08_9PSEU</name>
<dbReference type="PANTHER" id="PTHR34978:SF3">
    <property type="entry name" value="SLR0241 PROTEIN"/>
    <property type="match status" value="1"/>
</dbReference>
<sequence>MHVPAPRSGTLVLMEGAALGLLVLGVLLAEPVSRSLARAHWPVRDPVGALLVWQAIGLAGGLALLGSGLVYGLAPLGPGLPEAVDEAIDTLAAGRLPELGITHVLALLAALVLALRLVGVLVVVTARTLKARRRHRDLLDLLATPWPSVPHAQVLDHPVPVAYCLPGLRSRLVVSAGVLDALDPPAVKAVLAHEQAHLRERHDLVVLPFVAWGATAPFVRGMVCAQVAVAALVEMRADDVASGAVTPKQLTGALRRVGGAAPAAALSSFTDALDRRLLRISRPPAPLPTTVRVLVRLAAVCLVAIPTGLLLLS</sequence>
<evidence type="ECO:0000256" key="3">
    <source>
        <dbReference type="ARBA" id="ARBA00022801"/>
    </source>
</evidence>
<feature type="transmembrane region" description="Helical" evidence="7">
    <location>
        <begin position="50"/>
        <end position="74"/>
    </location>
</feature>